<dbReference type="NCBIfam" id="NF003974">
    <property type="entry name" value="PRK05467.1-3"/>
    <property type="match status" value="1"/>
</dbReference>
<evidence type="ECO:0000256" key="6">
    <source>
        <dbReference type="ARBA" id="ARBA00023004"/>
    </source>
</evidence>
<feature type="binding site" evidence="7">
    <location>
        <position position="98"/>
    </location>
    <ligand>
        <name>Fe cation</name>
        <dbReference type="ChEBI" id="CHEBI:24875"/>
    </ligand>
</feature>
<dbReference type="PANTHER" id="PTHR41536">
    <property type="entry name" value="PKHD-TYPE HYDROXYLASE YBIX"/>
    <property type="match status" value="1"/>
</dbReference>
<evidence type="ECO:0000256" key="8">
    <source>
        <dbReference type="SAM" id="MobiDB-lite"/>
    </source>
</evidence>
<proteinExistence type="inferred from homology"/>
<dbReference type="Pfam" id="PF13640">
    <property type="entry name" value="2OG-FeII_Oxy_3"/>
    <property type="match status" value="1"/>
</dbReference>
<comment type="cofactor">
    <cofactor evidence="7">
        <name>Fe(2+)</name>
        <dbReference type="ChEBI" id="CHEBI:29033"/>
    </cofactor>
    <text evidence="7">Binds 1 Fe(2+) ion per subunit.</text>
</comment>
<keyword evidence="5 7" id="KW-0560">Oxidoreductase</keyword>
<organism evidence="10 11">
    <name type="scientific">Sphingomonas hominis</name>
    <dbReference type="NCBI Taxonomy" id="2741495"/>
    <lineage>
        <taxon>Bacteria</taxon>
        <taxon>Pseudomonadati</taxon>
        <taxon>Pseudomonadota</taxon>
        <taxon>Alphaproteobacteria</taxon>
        <taxon>Sphingomonadales</taxon>
        <taxon>Sphingomonadaceae</taxon>
        <taxon>Sphingomonas</taxon>
    </lineage>
</organism>
<reference evidence="10 11" key="1">
    <citation type="submission" date="2020-06" db="EMBL/GenBank/DDBJ databases">
        <title>Sphingomonas hominis sp. nov., a member of the Sphingomonas, isolated from the hair of a 22-year-old girl.</title>
        <authorList>
            <person name="Zhang D.-F."/>
            <person name="Cui X.-W."/>
        </authorList>
    </citation>
    <scope>NUCLEOTIDE SEQUENCE [LARGE SCALE GENOMIC DNA]</scope>
    <source>
        <strain evidence="10 11">HHU CXW</strain>
    </source>
</reference>
<dbReference type="InterPro" id="IPR023550">
    <property type="entry name" value="PKHD_hydroxylase"/>
</dbReference>
<name>A0ABX2JJL1_9SPHN</name>
<keyword evidence="11" id="KW-1185">Reference proteome</keyword>
<evidence type="ECO:0000256" key="2">
    <source>
        <dbReference type="ARBA" id="ARBA00022723"/>
    </source>
</evidence>
<gene>
    <name evidence="10" type="ORF">HRV97_05650</name>
</gene>
<keyword evidence="6 7" id="KW-0408">Iron</keyword>
<evidence type="ECO:0000313" key="10">
    <source>
        <dbReference type="EMBL" id="NTS64637.1"/>
    </source>
</evidence>
<dbReference type="InterPro" id="IPR006620">
    <property type="entry name" value="Pro_4_hyd_alph"/>
</dbReference>
<feature type="binding site" evidence="7">
    <location>
        <position position="96"/>
    </location>
    <ligand>
        <name>Fe cation</name>
        <dbReference type="ChEBI" id="CHEBI:24875"/>
    </ligand>
</feature>
<evidence type="ECO:0000256" key="7">
    <source>
        <dbReference type="HAMAP-Rule" id="MF_00657"/>
    </source>
</evidence>
<dbReference type="GO" id="GO:0051213">
    <property type="term" value="F:dioxygenase activity"/>
    <property type="evidence" value="ECO:0007669"/>
    <property type="project" value="UniProtKB-KW"/>
</dbReference>
<keyword evidence="4 7" id="KW-0223">Dioxygenase</keyword>
<feature type="domain" description="Fe2OG dioxygenase" evidence="9">
    <location>
        <begin position="78"/>
        <end position="178"/>
    </location>
</feature>
<dbReference type="InterPro" id="IPR005123">
    <property type="entry name" value="Oxoglu/Fe-dep_dioxygenase_dom"/>
</dbReference>
<dbReference type="PROSITE" id="PS51471">
    <property type="entry name" value="FE2OG_OXY"/>
    <property type="match status" value="1"/>
</dbReference>
<dbReference type="RefSeq" id="WP_174192910.1">
    <property type="nucleotide sequence ID" value="NZ_JABULH010000002.1"/>
</dbReference>
<dbReference type="SUPFAM" id="SSF51197">
    <property type="entry name" value="Clavaminate synthase-like"/>
    <property type="match status" value="1"/>
</dbReference>
<evidence type="ECO:0000256" key="1">
    <source>
        <dbReference type="ARBA" id="ARBA00001961"/>
    </source>
</evidence>
<comment type="cofactor">
    <cofactor evidence="1 7">
        <name>L-ascorbate</name>
        <dbReference type="ChEBI" id="CHEBI:38290"/>
    </cofactor>
</comment>
<evidence type="ECO:0000256" key="3">
    <source>
        <dbReference type="ARBA" id="ARBA00022896"/>
    </source>
</evidence>
<evidence type="ECO:0000256" key="4">
    <source>
        <dbReference type="ARBA" id="ARBA00022964"/>
    </source>
</evidence>
<evidence type="ECO:0000256" key="5">
    <source>
        <dbReference type="ARBA" id="ARBA00023002"/>
    </source>
</evidence>
<protein>
    <submittedName>
        <fullName evidence="10">Fe2+-dependent dioxygenase</fullName>
    </submittedName>
</protein>
<feature type="region of interest" description="Disordered" evidence="8">
    <location>
        <begin position="28"/>
        <end position="51"/>
    </location>
</feature>
<keyword evidence="3 7" id="KW-0847">Vitamin C</keyword>
<sequence>MLIAIPDVFDAAGVARVRAVIDAGEWQDGNATSGPQSALAKRNEQLPEDSPAAREAGGLVLDALGRSALFVAAALPLKVYPPLFNRYAGGQAFGMHVDNAVRIRRGSDFRIRSDLSATLFLSDPDAYDGGELVIEDQFGEQRVKLPAGHMVLYPASSLHRVEPVTRGVRVASFFWIQSMVRDDGARRILFDLDRSVQAVARSPEQGGLGQADAATIRLTGVYHNLLRRWADA</sequence>
<dbReference type="NCBIfam" id="NF003975">
    <property type="entry name" value="PRK05467.1-4"/>
    <property type="match status" value="1"/>
</dbReference>
<dbReference type="Gene3D" id="2.60.120.620">
    <property type="entry name" value="q2cbj1_9rhob like domain"/>
    <property type="match status" value="1"/>
</dbReference>
<dbReference type="NCBIfam" id="NF003973">
    <property type="entry name" value="PRK05467.1-2"/>
    <property type="match status" value="1"/>
</dbReference>
<dbReference type="EMBL" id="JABULH010000002">
    <property type="protein sequence ID" value="NTS64637.1"/>
    <property type="molecule type" value="Genomic_DNA"/>
</dbReference>
<dbReference type="Pfam" id="PF18331">
    <property type="entry name" value="PKHD_C"/>
    <property type="match status" value="1"/>
</dbReference>
<dbReference type="Gene3D" id="4.10.860.20">
    <property type="entry name" value="Rabenosyn, Rab binding domain"/>
    <property type="match status" value="1"/>
</dbReference>
<comment type="caution">
    <text evidence="10">The sequence shown here is derived from an EMBL/GenBank/DDBJ whole genome shotgun (WGS) entry which is preliminary data.</text>
</comment>
<accession>A0ABX2JJL1</accession>
<dbReference type="SMART" id="SM00702">
    <property type="entry name" value="P4Hc"/>
    <property type="match status" value="1"/>
</dbReference>
<dbReference type="InterPro" id="IPR044862">
    <property type="entry name" value="Pro_4_hyd_alph_FE2OG_OXY"/>
</dbReference>
<evidence type="ECO:0000259" key="9">
    <source>
        <dbReference type="PROSITE" id="PS51471"/>
    </source>
</evidence>
<dbReference type="PANTHER" id="PTHR41536:SF1">
    <property type="entry name" value="PKHD-TYPE HYDROXYLASE YBIX"/>
    <property type="match status" value="1"/>
</dbReference>
<evidence type="ECO:0000313" key="11">
    <source>
        <dbReference type="Proteomes" id="UP000621447"/>
    </source>
</evidence>
<dbReference type="HAMAP" id="MF_00657">
    <property type="entry name" value="Hydroxyl_YbiX"/>
    <property type="match status" value="1"/>
</dbReference>
<dbReference type="InterPro" id="IPR041097">
    <property type="entry name" value="PKHD_C"/>
</dbReference>
<feature type="binding site" evidence="7">
    <location>
        <position position="159"/>
    </location>
    <ligand>
        <name>Fe cation</name>
        <dbReference type="ChEBI" id="CHEBI:24875"/>
    </ligand>
</feature>
<dbReference type="Proteomes" id="UP000621447">
    <property type="component" value="Unassembled WGS sequence"/>
</dbReference>
<feature type="binding site" evidence="7">
    <location>
        <position position="169"/>
    </location>
    <ligand>
        <name>2-oxoglutarate</name>
        <dbReference type="ChEBI" id="CHEBI:16810"/>
    </ligand>
</feature>
<keyword evidence="2 7" id="KW-0479">Metal-binding</keyword>